<reference evidence="1 3" key="1">
    <citation type="submission" date="2015-11" db="EMBL/GenBank/DDBJ databases">
        <title>Genomic analysis of 38 Legionella species identifies large and diverse effector repertoires.</title>
        <authorList>
            <person name="Burstein D."/>
            <person name="Amaro F."/>
            <person name="Zusman T."/>
            <person name="Lifshitz Z."/>
            <person name="Cohen O."/>
            <person name="Gilbert J.A."/>
            <person name="Pupko T."/>
            <person name="Shuman H.A."/>
            <person name="Segal G."/>
        </authorList>
    </citation>
    <scope>NUCLEOTIDE SEQUENCE [LARGE SCALE GENOMIC DNA]</scope>
    <source>
        <strain evidence="1 3">ATCC 43877</strain>
    </source>
</reference>
<protein>
    <submittedName>
        <fullName evidence="2">Uncharacterized protein</fullName>
    </submittedName>
</protein>
<dbReference type="AlphaFoldDB" id="A0A378K7F1"/>
<dbReference type="Proteomes" id="UP000054985">
    <property type="component" value="Unassembled WGS sequence"/>
</dbReference>
<organism evidence="2 4">
    <name type="scientific">Legionella moravica</name>
    <dbReference type="NCBI Taxonomy" id="39962"/>
    <lineage>
        <taxon>Bacteria</taxon>
        <taxon>Pseudomonadati</taxon>
        <taxon>Pseudomonadota</taxon>
        <taxon>Gammaproteobacteria</taxon>
        <taxon>Legionellales</taxon>
        <taxon>Legionellaceae</taxon>
        <taxon>Legionella</taxon>
    </lineage>
</organism>
<evidence type="ECO:0000313" key="4">
    <source>
        <dbReference type="Proteomes" id="UP000254040"/>
    </source>
</evidence>
<gene>
    <name evidence="1" type="ORF">Lmor_0222</name>
    <name evidence="2" type="ORF">NCTC12239_02709</name>
</gene>
<evidence type="ECO:0000313" key="3">
    <source>
        <dbReference type="Proteomes" id="UP000054985"/>
    </source>
</evidence>
<evidence type="ECO:0000313" key="1">
    <source>
        <dbReference type="EMBL" id="KTD38819.1"/>
    </source>
</evidence>
<accession>A0A378K7F1</accession>
<dbReference type="EMBL" id="UGOG01000001">
    <property type="protein sequence ID" value="STX63761.1"/>
    <property type="molecule type" value="Genomic_DNA"/>
</dbReference>
<proteinExistence type="predicted"/>
<keyword evidence="3" id="KW-1185">Reference proteome</keyword>
<evidence type="ECO:0000313" key="2">
    <source>
        <dbReference type="EMBL" id="STX63761.1"/>
    </source>
</evidence>
<dbReference type="Proteomes" id="UP000254040">
    <property type="component" value="Unassembled WGS sequence"/>
</dbReference>
<sequence length="60" mass="6858">MGKQKKIWSKPAIIMQQAGGVNKFNGYRDEFCQSHIDGIPVLPLLDQYHSPLFILSEKKI</sequence>
<reference evidence="2 4" key="2">
    <citation type="submission" date="2018-06" db="EMBL/GenBank/DDBJ databases">
        <authorList>
            <consortium name="Pathogen Informatics"/>
            <person name="Doyle S."/>
        </authorList>
    </citation>
    <scope>NUCLEOTIDE SEQUENCE [LARGE SCALE GENOMIC DNA]</scope>
    <source>
        <strain evidence="2 4">NCTC12239</strain>
    </source>
</reference>
<dbReference type="RefSeq" id="WP_202972353.1">
    <property type="nucleotide sequence ID" value="NZ_CAAAJG010000006.1"/>
</dbReference>
<dbReference type="STRING" id="39962.Lmor_0222"/>
<name>A0A378K7F1_9GAMM</name>
<dbReference type="EMBL" id="LNYN01000006">
    <property type="protein sequence ID" value="KTD38819.1"/>
    <property type="molecule type" value="Genomic_DNA"/>
</dbReference>